<dbReference type="RefSeq" id="WP_008214314.1">
    <property type="nucleotide sequence ID" value="NZ_JH415055.1"/>
</dbReference>
<keyword evidence="2" id="KW-0238">DNA-binding</keyword>
<gene>
    <name evidence="2" type="ORF">HMPREF9103_02410</name>
</gene>
<feature type="domain" description="HTH cro/C1-type" evidence="1">
    <location>
        <begin position="17"/>
        <end position="67"/>
    </location>
</feature>
<organism evidence="2 3">
    <name type="scientific">Lentilactobacillus parafarraginis F0439</name>
    <dbReference type="NCBI Taxonomy" id="797515"/>
    <lineage>
        <taxon>Bacteria</taxon>
        <taxon>Bacillati</taxon>
        <taxon>Bacillota</taxon>
        <taxon>Bacilli</taxon>
        <taxon>Lactobacillales</taxon>
        <taxon>Lactobacillaceae</taxon>
        <taxon>Lentilactobacillus</taxon>
    </lineage>
</organism>
<dbReference type="SMART" id="SM00530">
    <property type="entry name" value="HTH_XRE"/>
    <property type="match status" value="1"/>
</dbReference>
<dbReference type="STRING" id="797515.HMPREF9103_02410"/>
<evidence type="ECO:0000313" key="3">
    <source>
        <dbReference type="Proteomes" id="UP000004625"/>
    </source>
</evidence>
<dbReference type="CDD" id="cd00093">
    <property type="entry name" value="HTH_XRE"/>
    <property type="match status" value="1"/>
</dbReference>
<reference evidence="2 3" key="1">
    <citation type="submission" date="2011-09" db="EMBL/GenBank/DDBJ databases">
        <authorList>
            <person name="Weinstock G."/>
            <person name="Sodergren E."/>
            <person name="Clifton S."/>
            <person name="Fulton L."/>
            <person name="Fulton B."/>
            <person name="Courtney L."/>
            <person name="Fronick C."/>
            <person name="Harrison M."/>
            <person name="Strong C."/>
            <person name="Farmer C."/>
            <person name="Delahaunty K."/>
            <person name="Markovic C."/>
            <person name="Hall O."/>
            <person name="Minx P."/>
            <person name="Tomlinson C."/>
            <person name="Mitreva M."/>
            <person name="Hou S."/>
            <person name="Chen J."/>
            <person name="Wollam A."/>
            <person name="Pepin K.H."/>
            <person name="Johnson M."/>
            <person name="Bhonagiri V."/>
            <person name="Zhang X."/>
            <person name="Suruliraj S."/>
            <person name="Warren W."/>
            <person name="Chinwalla A."/>
            <person name="Mardis E.R."/>
            <person name="Wilson R.K."/>
        </authorList>
    </citation>
    <scope>NUCLEOTIDE SEQUENCE [LARGE SCALE GENOMIC DNA]</scope>
    <source>
        <strain evidence="2 3">F0439</strain>
    </source>
</reference>
<evidence type="ECO:0000259" key="1">
    <source>
        <dbReference type="PROSITE" id="PS50943"/>
    </source>
</evidence>
<dbReference type="PROSITE" id="PS50943">
    <property type="entry name" value="HTH_CROC1"/>
    <property type="match status" value="1"/>
</dbReference>
<proteinExistence type="predicted"/>
<dbReference type="Proteomes" id="UP000004625">
    <property type="component" value="Unassembled WGS sequence"/>
</dbReference>
<dbReference type="InterPro" id="IPR010982">
    <property type="entry name" value="Lambda_DNA-bd_dom_sf"/>
</dbReference>
<sequence>MKTDSQLISEHLMGILNEKNLTINRVANLAGIQQSTLNSIFTGQSKRPTVSTIRKVCSALGITVHDFFDFPPYNEVEK</sequence>
<dbReference type="HOGENOM" id="CLU_066192_50_1_9"/>
<name>G9ZRP9_9LACO</name>
<dbReference type="EMBL" id="AGEY01000184">
    <property type="protein sequence ID" value="EHL96267.1"/>
    <property type="molecule type" value="Genomic_DNA"/>
</dbReference>
<dbReference type="eggNOG" id="COG3655">
    <property type="taxonomic scope" value="Bacteria"/>
</dbReference>
<evidence type="ECO:0000313" key="2">
    <source>
        <dbReference type="EMBL" id="EHL96267.1"/>
    </source>
</evidence>
<dbReference type="GO" id="GO:0003677">
    <property type="term" value="F:DNA binding"/>
    <property type="evidence" value="ECO:0007669"/>
    <property type="project" value="UniProtKB-KW"/>
</dbReference>
<dbReference type="AlphaFoldDB" id="G9ZRP9"/>
<keyword evidence="3" id="KW-1185">Reference proteome</keyword>
<dbReference type="InterPro" id="IPR001387">
    <property type="entry name" value="Cro/C1-type_HTH"/>
</dbReference>
<comment type="caution">
    <text evidence="2">The sequence shown here is derived from an EMBL/GenBank/DDBJ whole genome shotgun (WGS) entry which is preliminary data.</text>
</comment>
<dbReference type="Pfam" id="PF13443">
    <property type="entry name" value="HTH_26"/>
    <property type="match status" value="1"/>
</dbReference>
<dbReference type="SUPFAM" id="SSF47413">
    <property type="entry name" value="lambda repressor-like DNA-binding domains"/>
    <property type="match status" value="1"/>
</dbReference>
<accession>G9ZRP9</accession>
<protein>
    <submittedName>
        <fullName evidence="2">DNA-binding helix-turn-helix protein</fullName>
    </submittedName>
</protein>
<dbReference type="Gene3D" id="1.10.260.40">
    <property type="entry name" value="lambda repressor-like DNA-binding domains"/>
    <property type="match status" value="1"/>
</dbReference>